<reference evidence="3 4" key="1">
    <citation type="journal article" date="2019" name="Philos. Trans. R. Soc. Lond., B, Biol. Sci.">
        <title>Ant behaviour and brain gene expression of defending hosts depend on the ecological success of the intruding social parasite.</title>
        <authorList>
            <person name="Kaur R."/>
            <person name="Stoldt M."/>
            <person name="Jongepier E."/>
            <person name="Feldmeyer B."/>
            <person name="Menzel F."/>
            <person name="Bornberg-Bauer E."/>
            <person name="Foitzik S."/>
        </authorList>
    </citation>
    <scope>NUCLEOTIDE SEQUENCE [LARGE SCALE GENOMIC DNA]</scope>
    <source>
        <tissue evidence="3">Whole body</tissue>
    </source>
</reference>
<dbReference type="STRING" id="300112.A0A4S2KIN6"/>
<feature type="coiled-coil region" evidence="1">
    <location>
        <begin position="124"/>
        <end position="158"/>
    </location>
</feature>
<dbReference type="GO" id="GO:0006275">
    <property type="term" value="P:regulation of DNA replication"/>
    <property type="evidence" value="ECO:0007669"/>
    <property type="project" value="InterPro"/>
</dbReference>
<dbReference type="Pfam" id="PF07412">
    <property type="entry name" value="Geminin"/>
    <property type="match status" value="1"/>
</dbReference>
<evidence type="ECO:0000313" key="3">
    <source>
        <dbReference type="EMBL" id="TGZ48976.1"/>
    </source>
</evidence>
<dbReference type="Proteomes" id="UP000310200">
    <property type="component" value="Unassembled WGS sequence"/>
</dbReference>
<name>A0A4S2KIN6_9HYME</name>
<feature type="compositionally biased region" description="Basic and acidic residues" evidence="2">
    <location>
        <begin position="30"/>
        <end position="45"/>
    </location>
</feature>
<keyword evidence="4" id="KW-1185">Reference proteome</keyword>
<feature type="compositionally biased region" description="Basic and acidic residues" evidence="2">
    <location>
        <begin position="14"/>
        <end position="23"/>
    </location>
</feature>
<organism evidence="3 4">
    <name type="scientific">Temnothorax longispinosus</name>
    <dbReference type="NCBI Taxonomy" id="300112"/>
    <lineage>
        <taxon>Eukaryota</taxon>
        <taxon>Metazoa</taxon>
        <taxon>Ecdysozoa</taxon>
        <taxon>Arthropoda</taxon>
        <taxon>Hexapoda</taxon>
        <taxon>Insecta</taxon>
        <taxon>Pterygota</taxon>
        <taxon>Neoptera</taxon>
        <taxon>Endopterygota</taxon>
        <taxon>Hymenoptera</taxon>
        <taxon>Apocrita</taxon>
        <taxon>Aculeata</taxon>
        <taxon>Formicoidea</taxon>
        <taxon>Formicidae</taxon>
        <taxon>Myrmicinae</taxon>
        <taxon>Temnothorax</taxon>
    </lineage>
</organism>
<protein>
    <recommendedName>
        <fullName evidence="5">Geminin</fullName>
    </recommendedName>
</protein>
<evidence type="ECO:0000256" key="2">
    <source>
        <dbReference type="SAM" id="MobiDB-lite"/>
    </source>
</evidence>
<evidence type="ECO:0008006" key="5">
    <source>
        <dbReference type="Google" id="ProtNLM"/>
    </source>
</evidence>
<dbReference type="AlphaFoldDB" id="A0A4S2KIN6"/>
<dbReference type="InterPro" id="IPR022786">
    <property type="entry name" value="Geminin/Multicilin"/>
</dbReference>
<evidence type="ECO:0000313" key="4">
    <source>
        <dbReference type="Proteomes" id="UP000310200"/>
    </source>
</evidence>
<dbReference type="SUPFAM" id="SSF111469">
    <property type="entry name" value="Geminin coiled-coil domain"/>
    <property type="match status" value="1"/>
</dbReference>
<comment type="caution">
    <text evidence="3">The sequence shown here is derived from an EMBL/GenBank/DDBJ whole genome shotgun (WGS) entry which is preliminary data.</text>
</comment>
<dbReference type="Gene3D" id="1.20.5.1180">
    <property type="entry name" value="Geminin coiled-coil domain"/>
    <property type="match status" value="1"/>
</dbReference>
<gene>
    <name evidence="3" type="ORF">DBV15_03402</name>
</gene>
<proteinExistence type="predicted"/>
<sequence length="182" mass="20889">MKPVTDAETNIASEQDKIRKSLHELQPSATDKETLVGADRADRMIKSTQQPKEAKSKKNVPTKTKKDVSKKQKKVTTNDKAVQTVSEEKIHKIEIEAEDLTCTDLAGPSENYWQVQAERRRIALKNTLEENKELVKRIEKLEEEKRIYKEMLNETRALVEVLQDMIGDDRNDINNSLEDSVL</sequence>
<keyword evidence="1" id="KW-0175">Coiled coil</keyword>
<feature type="region of interest" description="Disordered" evidence="2">
    <location>
        <begin position="1"/>
        <end position="80"/>
    </location>
</feature>
<evidence type="ECO:0000256" key="1">
    <source>
        <dbReference type="SAM" id="Coils"/>
    </source>
</evidence>
<dbReference type="EMBL" id="QBLH01002286">
    <property type="protein sequence ID" value="TGZ48976.1"/>
    <property type="molecule type" value="Genomic_DNA"/>
</dbReference>
<accession>A0A4S2KIN6</accession>